<keyword evidence="3" id="KW-1185">Reference proteome</keyword>
<name>A0A2I0ILT3_PUNGR</name>
<dbReference type="EMBL" id="PGOL01002817">
    <property type="protein sequence ID" value="PKI44961.1"/>
    <property type="molecule type" value="Genomic_DNA"/>
</dbReference>
<feature type="compositionally biased region" description="Polar residues" evidence="1">
    <location>
        <begin position="72"/>
        <end position="84"/>
    </location>
</feature>
<dbReference type="AlphaFoldDB" id="A0A2I0ILT3"/>
<evidence type="ECO:0000313" key="2">
    <source>
        <dbReference type="EMBL" id="PKI44961.1"/>
    </source>
</evidence>
<accession>A0A2I0ILT3</accession>
<protein>
    <submittedName>
        <fullName evidence="2">Uncharacterized protein</fullName>
    </submittedName>
</protein>
<feature type="compositionally biased region" description="Polar residues" evidence="1">
    <location>
        <begin position="98"/>
        <end position="111"/>
    </location>
</feature>
<evidence type="ECO:0000313" key="3">
    <source>
        <dbReference type="Proteomes" id="UP000233551"/>
    </source>
</evidence>
<feature type="non-terminal residue" evidence="2">
    <location>
        <position position="174"/>
    </location>
</feature>
<feature type="region of interest" description="Disordered" evidence="1">
    <location>
        <begin position="15"/>
        <end position="174"/>
    </location>
</feature>
<comment type="caution">
    <text evidence="2">The sequence shown here is derived from an EMBL/GenBank/DDBJ whole genome shotgun (WGS) entry which is preliminary data.</text>
</comment>
<feature type="compositionally biased region" description="Basic residues" evidence="1">
    <location>
        <begin position="165"/>
        <end position="174"/>
    </location>
</feature>
<reference evidence="2 3" key="1">
    <citation type="submission" date="2017-11" db="EMBL/GenBank/DDBJ databases">
        <title>De-novo sequencing of pomegranate (Punica granatum L.) genome.</title>
        <authorList>
            <person name="Akparov Z."/>
            <person name="Amiraslanov A."/>
            <person name="Hajiyeva S."/>
            <person name="Abbasov M."/>
            <person name="Kaur K."/>
            <person name="Hamwieh A."/>
            <person name="Solovyev V."/>
            <person name="Salamov A."/>
            <person name="Braich B."/>
            <person name="Kosarev P."/>
            <person name="Mahmoud A."/>
            <person name="Hajiyev E."/>
            <person name="Babayeva S."/>
            <person name="Izzatullayeva V."/>
            <person name="Mammadov A."/>
            <person name="Mammadov A."/>
            <person name="Sharifova S."/>
            <person name="Ojaghi J."/>
            <person name="Eynullazada K."/>
            <person name="Bayramov B."/>
            <person name="Abdulazimova A."/>
            <person name="Shahmuradov I."/>
        </authorList>
    </citation>
    <scope>NUCLEOTIDE SEQUENCE [LARGE SCALE GENOMIC DNA]</scope>
    <source>
        <strain evidence="3">cv. AG2017</strain>
        <tissue evidence="2">Leaf</tissue>
    </source>
</reference>
<evidence type="ECO:0000256" key="1">
    <source>
        <dbReference type="SAM" id="MobiDB-lite"/>
    </source>
</evidence>
<gene>
    <name evidence="2" type="ORF">CRG98_034656</name>
</gene>
<proteinExistence type="predicted"/>
<sequence length="174" mass="18208">MVNCDPLPPALSAMQTANVKESDPAPVPVIDCKGGVATEPPMVDKHFSPEAVKSPDLPDGPQNISIDAAHPLSQTAASDSTIARNSPGPVEYEDTESAALNSPNSLQSGPTQKDVIGSPLETMGCKTLNAENSSSPDIIKQGSENVERPSPSTEEKEEGAAAEKLRKKTTFSNE</sequence>
<dbReference type="Proteomes" id="UP000233551">
    <property type="component" value="Unassembled WGS sequence"/>
</dbReference>
<organism evidence="2 3">
    <name type="scientific">Punica granatum</name>
    <name type="common">Pomegranate</name>
    <dbReference type="NCBI Taxonomy" id="22663"/>
    <lineage>
        <taxon>Eukaryota</taxon>
        <taxon>Viridiplantae</taxon>
        <taxon>Streptophyta</taxon>
        <taxon>Embryophyta</taxon>
        <taxon>Tracheophyta</taxon>
        <taxon>Spermatophyta</taxon>
        <taxon>Magnoliopsida</taxon>
        <taxon>eudicotyledons</taxon>
        <taxon>Gunneridae</taxon>
        <taxon>Pentapetalae</taxon>
        <taxon>rosids</taxon>
        <taxon>malvids</taxon>
        <taxon>Myrtales</taxon>
        <taxon>Lythraceae</taxon>
        <taxon>Punica</taxon>
    </lineage>
</organism>